<name>A0AAD4LSK1_9AGAM</name>
<keyword evidence="3" id="KW-1185">Reference proteome</keyword>
<dbReference type="AlphaFoldDB" id="A0AAD4LSK1"/>
<dbReference type="Proteomes" id="UP001201163">
    <property type="component" value="Unassembled WGS sequence"/>
</dbReference>
<feature type="transmembrane region" description="Helical" evidence="1">
    <location>
        <begin position="87"/>
        <end position="107"/>
    </location>
</feature>
<evidence type="ECO:0000313" key="3">
    <source>
        <dbReference type="Proteomes" id="UP001201163"/>
    </source>
</evidence>
<accession>A0AAD4LSK1</accession>
<organism evidence="2 3">
    <name type="scientific">Lactarius akahatsu</name>
    <dbReference type="NCBI Taxonomy" id="416441"/>
    <lineage>
        <taxon>Eukaryota</taxon>
        <taxon>Fungi</taxon>
        <taxon>Dikarya</taxon>
        <taxon>Basidiomycota</taxon>
        <taxon>Agaricomycotina</taxon>
        <taxon>Agaricomycetes</taxon>
        <taxon>Russulales</taxon>
        <taxon>Russulaceae</taxon>
        <taxon>Lactarius</taxon>
    </lineage>
</organism>
<keyword evidence="1" id="KW-0812">Transmembrane</keyword>
<keyword evidence="1" id="KW-0472">Membrane</keyword>
<evidence type="ECO:0000313" key="2">
    <source>
        <dbReference type="EMBL" id="KAH9001041.1"/>
    </source>
</evidence>
<protein>
    <submittedName>
        <fullName evidence="2">Uncharacterized protein</fullName>
    </submittedName>
</protein>
<reference evidence="2" key="1">
    <citation type="submission" date="2022-01" db="EMBL/GenBank/DDBJ databases">
        <title>Comparative genomics reveals a dynamic genome evolution in the ectomycorrhizal milk-cap (Lactarius) mushrooms.</title>
        <authorList>
            <consortium name="DOE Joint Genome Institute"/>
            <person name="Lebreton A."/>
            <person name="Tang N."/>
            <person name="Kuo A."/>
            <person name="LaButti K."/>
            <person name="Drula E."/>
            <person name="Barry K."/>
            <person name="Clum A."/>
            <person name="Lipzen A."/>
            <person name="Mousain D."/>
            <person name="Ng V."/>
            <person name="Wang R."/>
            <person name="Wang X."/>
            <person name="Dai Y."/>
            <person name="Henrissat B."/>
            <person name="Grigoriev I.V."/>
            <person name="Guerin-Laguette A."/>
            <person name="Yu F."/>
            <person name="Martin F.M."/>
        </authorList>
    </citation>
    <scope>NUCLEOTIDE SEQUENCE</scope>
    <source>
        <strain evidence="2">QP</strain>
    </source>
</reference>
<dbReference type="EMBL" id="JAKELL010000001">
    <property type="protein sequence ID" value="KAH9001041.1"/>
    <property type="molecule type" value="Genomic_DNA"/>
</dbReference>
<comment type="caution">
    <text evidence="2">The sequence shown here is derived from an EMBL/GenBank/DDBJ whole genome shotgun (WGS) entry which is preliminary data.</text>
</comment>
<gene>
    <name evidence="2" type="ORF">EDB92DRAFT_4208</name>
</gene>
<proteinExistence type="predicted"/>
<keyword evidence="1" id="KW-1133">Transmembrane helix</keyword>
<evidence type="ECO:0000256" key="1">
    <source>
        <dbReference type="SAM" id="Phobius"/>
    </source>
</evidence>
<feature type="transmembrane region" description="Helical" evidence="1">
    <location>
        <begin position="22"/>
        <end position="40"/>
    </location>
</feature>
<sequence length="108" mass="12796">MGTLDVDHAAGARFMPTRHPQFICFITFCYWMASSPHHLLGRLHSEFPTPRLPYRSPIHDLTTTSAYHYRSHKIVAPPLHRFRGQYWSGWYGTAIRIVLYWVCYFRLL</sequence>